<dbReference type="OrthoDB" id="2057546at2"/>
<dbReference type="KEGG" id="arf:AR1Y2_2682"/>
<evidence type="ECO:0008006" key="3">
    <source>
        <dbReference type="Google" id="ProtNLM"/>
    </source>
</evidence>
<sequence length="96" mass="11272">MKANELTPEYIADYLKIDDPEESDFKDIEIFHSAAIDYIKNQTGIDDQKINSSDDLTVAILVLVEDMYDNRRMYVDNQNMNRVVENIIYQYSENLI</sequence>
<dbReference type="CDD" id="cd08054">
    <property type="entry name" value="gp6"/>
    <property type="match status" value="1"/>
</dbReference>
<dbReference type="RefSeq" id="WP_137329411.1">
    <property type="nucleotide sequence ID" value="NZ_CP040058.1"/>
</dbReference>
<keyword evidence="2" id="KW-1185">Reference proteome</keyword>
<organism evidence="1 2">
    <name type="scientific">Anaerostipes rhamnosivorans</name>
    <dbReference type="NCBI Taxonomy" id="1229621"/>
    <lineage>
        <taxon>Bacteria</taxon>
        <taxon>Bacillati</taxon>
        <taxon>Bacillota</taxon>
        <taxon>Clostridia</taxon>
        <taxon>Lachnospirales</taxon>
        <taxon>Lachnospiraceae</taxon>
        <taxon>Anaerostipes</taxon>
    </lineage>
</organism>
<dbReference type="InterPro" id="IPR006450">
    <property type="entry name" value="Phage_HK97_gp6-like"/>
</dbReference>
<dbReference type="Proteomes" id="UP000298653">
    <property type="component" value="Chromosome"/>
</dbReference>
<protein>
    <recommendedName>
        <fullName evidence="3">Phage gp6-like head-tail connector protein</fullName>
    </recommendedName>
</protein>
<dbReference type="NCBIfam" id="TIGR01560">
    <property type="entry name" value="put_DNA_pack"/>
    <property type="match status" value="1"/>
</dbReference>
<accession>A0A4P8IFH4</accession>
<evidence type="ECO:0000313" key="1">
    <source>
        <dbReference type="EMBL" id="QCP36136.1"/>
    </source>
</evidence>
<proteinExistence type="predicted"/>
<name>A0A4P8IFH4_9FIRM</name>
<gene>
    <name evidence="1" type="ORF">AR1Y2_2682</name>
</gene>
<dbReference type="Gene3D" id="1.10.3230.30">
    <property type="entry name" value="Phage gp6-like head-tail connector protein"/>
    <property type="match status" value="1"/>
</dbReference>
<dbReference type="EMBL" id="CP040058">
    <property type="protein sequence ID" value="QCP36136.1"/>
    <property type="molecule type" value="Genomic_DNA"/>
</dbReference>
<dbReference type="AlphaFoldDB" id="A0A4P8IFH4"/>
<reference evidence="1 2" key="1">
    <citation type="submission" date="2019-05" db="EMBL/GenBank/DDBJ databases">
        <title>Complete genome sequencing of Anaerostipes rhamnosivorans.</title>
        <authorList>
            <person name="Bui T.P.N."/>
            <person name="de Vos W.M."/>
        </authorList>
    </citation>
    <scope>NUCLEOTIDE SEQUENCE [LARGE SCALE GENOMIC DNA]</scope>
    <source>
        <strain evidence="1 2">1y2</strain>
    </source>
</reference>
<evidence type="ECO:0000313" key="2">
    <source>
        <dbReference type="Proteomes" id="UP000298653"/>
    </source>
</evidence>